<keyword evidence="2" id="KW-0808">Transferase</keyword>
<dbReference type="GO" id="GO:0008757">
    <property type="term" value="F:S-adenosylmethionine-dependent methyltransferase activity"/>
    <property type="evidence" value="ECO:0007669"/>
    <property type="project" value="InterPro"/>
</dbReference>
<dbReference type="GO" id="GO:0032259">
    <property type="term" value="P:methylation"/>
    <property type="evidence" value="ECO:0007669"/>
    <property type="project" value="UniProtKB-KW"/>
</dbReference>
<keyword evidence="2" id="KW-0489">Methyltransferase</keyword>
<dbReference type="InterPro" id="IPR013216">
    <property type="entry name" value="Methyltransf_11"/>
</dbReference>
<organism evidence="2 3">
    <name type="scientific">Thermopolyspora flexuosa</name>
    <dbReference type="NCBI Taxonomy" id="103836"/>
    <lineage>
        <taxon>Bacteria</taxon>
        <taxon>Bacillati</taxon>
        <taxon>Actinomycetota</taxon>
        <taxon>Actinomycetes</taxon>
        <taxon>Streptosporangiales</taxon>
        <taxon>Streptosporangiaceae</taxon>
        <taxon>Thermopolyspora</taxon>
    </lineage>
</organism>
<dbReference type="EMBL" id="VFPQ01000001">
    <property type="protein sequence ID" value="TQM74486.1"/>
    <property type="molecule type" value="Genomic_DNA"/>
</dbReference>
<dbReference type="InterPro" id="IPR029063">
    <property type="entry name" value="SAM-dependent_MTases_sf"/>
</dbReference>
<dbReference type="Proteomes" id="UP000319213">
    <property type="component" value="Unassembled WGS sequence"/>
</dbReference>
<sequence length="249" mass="27710">MRRRPPGYTRHMPSRPPSADRLALRDRFLTEAARDLLAHDRRLAGLAVEVTFDGGVAHVRGEVADERPLMLLRELIGRLDGVYAVWDWVRVAGREPVVLDLGCGEVKQDPAHIGVDVRPTKAVDVVADVSAGLPFRTGSADRVFAVHVLEHLPDYLPLLAEIRRVLRPGGLLHVLAPWWRHVNAVADPTHVRLIDVQTIKNICRMASFRALHAGCDGATVFADLQPVGDRHGPAWDAEWEAVHLSRFFD</sequence>
<reference evidence="2 3" key="1">
    <citation type="submission" date="2019-06" db="EMBL/GenBank/DDBJ databases">
        <title>Sequencing the genomes of 1000 actinobacteria strains.</title>
        <authorList>
            <person name="Klenk H.-P."/>
        </authorList>
    </citation>
    <scope>NUCLEOTIDE SEQUENCE [LARGE SCALE GENOMIC DNA]</scope>
    <source>
        <strain evidence="2 3">DSM 43186</strain>
    </source>
</reference>
<dbReference type="InterPro" id="IPR007055">
    <property type="entry name" value="BON_dom"/>
</dbReference>
<accession>A0A543IV78</accession>
<evidence type="ECO:0000313" key="2">
    <source>
        <dbReference type="EMBL" id="TQM74486.1"/>
    </source>
</evidence>
<feature type="domain" description="BON" evidence="1">
    <location>
        <begin position="25"/>
        <end position="93"/>
    </location>
</feature>
<protein>
    <submittedName>
        <fullName evidence="2">Methyltransferase family protein</fullName>
    </submittedName>
</protein>
<proteinExistence type="predicted"/>
<dbReference type="AlphaFoldDB" id="A0A543IV78"/>
<evidence type="ECO:0000313" key="3">
    <source>
        <dbReference type="Proteomes" id="UP000319213"/>
    </source>
</evidence>
<evidence type="ECO:0000259" key="1">
    <source>
        <dbReference type="PROSITE" id="PS50914"/>
    </source>
</evidence>
<name>A0A543IV78_9ACTN</name>
<dbReference type="Gene3D" id="3.40.50.150">
    <property type="entry name" value="Vaccinia Virus protein VP39"/>
    <property type="match status" value="1"/>
</dbReference>
<comment type="caution">
    <text evidence="2">The sequence shown here is derived from an EMBL/GenBank/DDBJ whole genome shotgun (WGS) entry which is preliminary data.</text>
</comment>
<dbReference type="Pfam" id="PF08241">
    <property type="entry name" value="Methyltransf_11"/>
    <property type="match status" value="1"/>
</dbReference>
<gene>
    <name evidence="2" type="ORF">FHX40_1162</name>
</gene>
<keyword evidence="3" id="KW-1185">Reference proteome</keyword>
<dbReference type="CDD" id="cd02440">
    <property type="entry name" value="AdoMet_MTases"/>
    <property type="match status" value="1"/>
</dbReference>
<dbReference type="PROSITE" id="PS50914">
    <property type="entry name" value="BON"/>
    <property type="match status" value="1"/>
</dbReference>
<dbReference type="SUPFAM" id="SSF53335">
    <property type="entry name" value="S-adenosyl-L-methionine-dependent methyltransferases"/>
    <property type="match status" value="1"/>
</dbReference>